<dbReference type="AlphaFoldDB" id="A0A9P6FQT8"/>
<feature type="compositionally biased region" description="Pro residues" evidence="1">
    <location>
        <begin position="513"/>
        <end position="524"/>
    </location>
</feature>
<feature type="compositionally biased region" description="Low complexity" evidence="1">
    <location>
        <begin position="244"/>
        <end position="267"/>
    </location>
</feature>
<protein>
    <submittedName>
        <fullName evidence="2">Uncharacterized protein</fullName>
    </submittedName>
</protein>
<feature type="compositionally biased region" description="Low complexity" evidence="1">
    <location>
        <begin position="619"/>
        <end position="630"/>
    </location>
</feature>
<accession>A0A9P6FQT8</accession>
<gene>
    <name evidence="2" type="ORF">BGW38_004202</name>
</gene>
<feature type="compositionally biased region" description="Polar residues" evidence="1">
    <location>
        <begin position="454"/>
        <end position="469"/>
    </location>
</feature>
<feature type="compositionally biased region" description="Polar residues" evidence="1">
    <location>
        <begin position="199"/>
        <end position="211"/>
    </location>
</feature>
<feature type="region of interest" description="Disordered" evidence="1">
    <location>
        <begin position="454"/>
        <end position="531"/>
    </location>
</feature>
<proteinExistence type="predicted"/>
<feature type="region of interest" description="Disordered" evidence="1">
    <location>
        <begin position="393"/>
        <end position="433"/>
    </location>
</feature>
<feature type="compositionally biased region" description="Low complexity" evidence="1">
    <location>
        <begin position="401"/>
        <end position="418"/>
    </location>
</feature>
<evidence type="ECO:0000313" key="3">
    <source>
        <dbReference type="Proteomes" id="UP000780801"/>
    </source>
</evidence>
<feature type="compositionally biased region" description="Acidic residues" evidence="1">
    <location>
        <begin position="565"/>
        <end position="576"/>
    </location>
</feature>
<organism evidence="2 3">
    <name type="scientific">Lunasporangiospora selenospora</name>
    <dbReference type="NCBI Taxonomy" id="979761"/>
    <lineage>
        <taxon>Eukaryota</taxon>
        <taxon>Fungi</taxon>
        <taxon>Fungi incertae sedis</taxon>
        <taxon>Mucoromycota</taxon>
        <taxon>Mortierellomycotina</taxon>
        <taxon>Mortierellomycetes</taxon>
        <taxon>Mortierellales</taxon>
        <taxon>Mortierellaceae</taxon>
        <taxon>Lunasporangiospora</taxon>
    </lineage>
</organism>
<reference evidence="2" key="1">
    <citation type="journal article" date="2020" name="Fungal Divers.">
        <title>Resolving the Mortierellaceae phylogeny through synthesis of multi-gene phylogenetics and phylogenomics.</title>
        <authorList>
            <person name="Vandepol N."/>
            <person name="Liber J."/>
            <person name="Desiro A."/>
            <person name="Na H."/>
            <person name="Kennedy M."/>
            <person name="Barry K."/>
            <person name="Grigoriev I.V."/>
            <person name="Miller A.N."/>
            <person name="O'Donnell K."/>
            <person name="Stajich J.E."/>
            <person name="Bonito G."/>
        </authorList>
    </citation>
    <scope>NUCLEOTIDE SEQUENCE</scope>
    <source>
        <strain evidence="2">KOD1015</strain>
    </source>
</reference>
<feature type="compositionally biased region" description="Basic and acidic residues" evidence="1">
    <location>
        <begin position="470"/>
        <end position="479"/>
    </location>
</feature>
<feature type="compositionally biased region" description="Low complexity" evidence="1">
    <location>
        <begin position="671"/>
        <end position="681"/>
    </location>
</feature>
<feature type="region of interest" description="Disordered" evidence="1">
    <location>
        <begin position="562"/>
        <end position="691"/>
    </location>
</feature>
<evidence type="ECO:0000313" key="2">
    <source>
        <dbReference type="EMBL" id="KAF9579511.1"/>
    </source>
</evidence>
<keyword evidence="3" id="KW-1185">Reference proteome</keyword>
<feature type="compositionally biased region" description="Low complexity" evidence="1">
    <location>
        <begin position="339"/>
        <end position="357"/>
    </location>
</feature>
<dbReference type="EMBL" id="JAABOA010002706">
    <property type="protein sequence ID" value="KAF9579511.1"/>
    <property type="molecule type" value="Genomic_DNA"/>
</dbReference>
<sequence>MPPPIPPKPQTLTQEQYCVVDASFYDPIDSYIPLRSVDPVNTGLLTPDTSPVSTPVISFINTKSDRSLSVPSVIAKLDIPPPSTHVATVGYATSALHYNASIESESPGQSDTDQVRGREPMLQESVTSHFSGYRMSLSTTAPSVLDTRPASHAMYSVTSFENSGPGPQLTGRSSSSSGSSSSGNGSEGNEGVSGRNHDGATTASARSSEQKYQQRRRLSDIISRNVRSRKNSILAIFGSHPSEELQQQSLDQKQQQQRRSTTTSSSDSSHKLVRKDKKKLDKKQKKKDLYHNSGGSNGSSSSSSDGSNGRDTSGQSSVEECMTGKSGGNMIQRASWYMRRSSTSGDRTTSESSTRPEPASRPRSESASSSTVFAKRLSASLNFSPKLSFVPTARSVSSSALPVTTGSGSLSSSSERSTPSPPLAPISSQSSQPLLQLPPRQRLSHQFQAQFYTSQEMASRHLPTSTSESEPNRRRRDVDLMLDLDDTNNSRQSQPPSPPYERYANSGAYPTSPTLPPPPPPPYRPRSMTISGRYAPGSVPLSAQYRYAMSSGNTCATGSLFDSVSDSDSDDSDVDDGYGFRYASPPPVQPRVVPHYPELPSPREVQTLCGSDASRGQLSSSQEYTSSSQYRVYDSDDDMEDDTSENESDSQDDEDDEEDDEEEEPLQTWRQQQQQQQQHQQESQVVIGGDRRRRQTLEGYMHRFDEGAPPPSYEQLQQQQGPAVTLESSANLGTLLELLHEFEDHLLESSRTLGFQSLTNTGSVPSRRQAWLGRQPQTMPSFAYIMIELEQLGILGSAKVSAWTEPMAGLGTLTMSQQEWLDRTGNATTEAQLARSMLALEKSCVLGMDHARWVPETQRRWRARLLALADA</sequence>
<feature type="compositionally biased region" description="Basic residues" evidence="1">
    <location>
        <begin position="271"/>
        <end position="288"/>
    </location>
</feature>
<feature type="compositionally biased region" description="Low complexity" evidence="1">
    <location>
        <begin position="171"/>
        <end position="194"/>
    </location>
</feature>
<comment type="caution">
    <text evidence="2">The sequence shown here is derived from an EMBL/GenBank/DDBJ whole genome shotgun (WGS) entry which is preliminary data.</text>
</comment>
<name>A0A9P6FQT8_9FUNG</name>
<feature type="region of interest" description="Disordered" evidence="1">
    <location>
        <begin position="157"/>
        <end position="224"/>
    </location>
</feature>
<feature type="compositionally biased region" description="Acidic residues" evidence="1">
    <location>
        <begin position="635"/>
        <end position="665"/>
    </location>
</feature>
<feature type="compositionally biased region" description="Low complexity" evidence="1">
    <location>
        <begin position="292"/>
        <end position="309"/>
    </location>
</feature>
<dbReference type="OrthoDB" id="2448801at2759"/>
<feature type="region of interest" description="Disordered" evidence="1">
    <location>
        <begin position="239"/>
        <end position="369"/>
    </location>
</feature>
<dbReference type="Proteomes" id="UP000780801">
    <property type="component" value="Unassembled WGS sequence"/>
</dbReference>
<evidence type="ECO:0000256" key="1">
    <source>
        <dbReference type="SAM" id="MobiDB-lite"/>
    </source>
</evidence>